<dbReference type="OrthoDB" id="5594178at2759"/>
<protein>
    <recommendedName>
        <fullName evidence="9">MYND-type domain-containing protein</fullName>
    </recommendedName>
</protein>
<dbReference type="RefSeq" id="XP_016605767.1">
    <property type="nucleotide sequence ID" value="XM_016755360.1"/>
</dbReference>
<dbReference type="AlphaFoldDB" id="A0A0L0H959"/>
<accession>A0A0L0H959</accession>
<evidence type="ECO:0000256" key="3">
    <source>
        <dbReference type="ARBA" id="ARBA00022490"/>
    </source>
</evidence>
<name>A0A0L0H959_SPIPD</name>
<evidence type="ECO:0000259" key="9">
    <source>
        <dbReference type="PROSITE" id="PS50865"/>
    </source>
</evidence>
<feature type="compositionally biased region" description="Polar residues" evidence="8">
    <location>
        <begin position="206"/>
        <end position="216"/>
    </location>
</feature>
<dbReference type="Pfam" id="PF01753">
    <property type="entry name" value="zf-MYND"/>
    <property type="match status" value="1"/>
</dbReference>
<dbReference type="GO" id="GO:0007163">
    <property type="term" value="P:establishment or maintenance of cell polarity"/>
    <property type="evidence" value="ECO:0007669"/>
    <property type="project" value="TreeGrafter"/>
</dbReference>
<feature type="domain" description="MYND-type" evidence="9">
    <location>
        <begin position="323"/>
        <end position="364"/>
    </location>
</feature>
<comment type="similarity">
    <text evidence="2">Belongs to the MUB1/samB family.</text>
</comment>
<sequence length="392" mass="42334">MVRQSNFSSLHPSTGAITLTPNHYDKRALTCTDPLALSHSLLNLTYLTCTHARIAQVLAVDGGLECLVRIVLKGVQKVSVAKGARAQQWGVCIVAGVCCLSNVAVRGNQRLRRRLVEAKVIPVLIVVLSGAFAAGGGKGPALKTTADGQDVLSPLAAAAMAVESQDGSPNMPTTYPQSLQPELSATTADSLPPDNSNGTLLGLPSPNLSSTADIEQTTSTTTTTTTTTTTSSITTPLVPASTHPTLLPALKLTAYLSKYASLRAHLHGSTPNIFALTEHFTGPQYNPEIRRWAIICMRNAFKRSDGCQPFRRCGNFGPEKRFENACGRVEKIEREFLKCSRCRRVVYCSKQCQRASWIAHRNWCLKVEGRCGSLVEREASISGRGDEERLES</sequence>
<feature type="compositionally biased region" description="Polar residues" evidence="8">
    <location>
        <begin position="185"/>
        <end position="199"/>
    </location>
</feature>
<dbReference type="SUPFAM" id="SSF144232">
    <property type="entry name" value="HIT/MYND zinc finger-like"/>
    <property type="match status" value="1"/>
</dbReference>
<dbReference type="InterPro" id="IPR002893">
    <property type="entry name" value="Znf_MYND"/>
</dbReference>
<evidence type="ECO:0000313" key="11">
    <source>
        <dbReference type="Proteomes" id="UP000053201"/>
    </source>
</evidence>
<feature type="region of interest" description="Disordered" evidence="8">
    <location>
        <begin position="185"/>
        <end position="236"/>
    </location>
</feature>
<evidence type="ECO:0000256" key="2">
    <source>
        <dbReference type="ARBA" id="ARBA00010655"/>
    </source>
</evidence>
<reference evidence="10 11" key="1">
    <citation type="submission" date="2009-08" db="EMBL/GenBank/DDBJ databases">
        <title>The Genome Sequence of Spizellomyces punctatus strain DAOM BR117.</title>
        <authorList>
            <consortium name="The Broad Institute Genome Sequencing Platform"/>
            <person name="Russ C."/>
            <person name="Cuomo C."/>
            <person name="Shea T."/>
            <person name="Young S.K."/>
            <person name="Zeng Q."/>
            <person name="Koehrsen M."/>
            <person name="Haas B."/>
            <person name="Borodovsky M."/>
            <person name="Guigo R."/>
            <person name="Alvarado L."/>
            <person name="Berlin A."/>
            <person name="Bochicchio J."/>
            <person name="Borenstein D."/>
            <person name="Chapman S."/>
            <person name="Chen Z."/>
            <person name="Engels R."/>
            <person name="Freedman E."/>
            <person name="Gellesch M."/>
            <person name="Goldberg J."/>
            <person name="Griggs A."/>
            <person name="Gujja S."/>
            <person name="Heiman D."/>
            <person name="Hepburn T."/>
            <person name="Howarth C."/>
            <person name="Jen D."/>
            <person name="Larson L."/>
            <person name="Lewis B."/>
            <person name="Mehta T."/>
            <person name="Park D."/>
            <person name="Pearson M."/>
            <person name="Roberts A."/>
            <person name="Saif S."/>
            <person name="Shenoy N."/>
            <person name="Sisk P."/>
            <person name="Stolte C."/>
            <person name="Sykes S."/>
            <person name="Thomson T."/>
            <person name="Walk T."/>
            <person name="White J."/>
            <person name="Yandava C."/>
            <person name="Burger G."/>
            <person name="Gray M.W."/>
            <person name="Holland P.W.H."/>
            <person name="King N."/>
            <person name="Lang F.B.F."/>
            <person name="Roger A.J."/>
            <person name="Ruiz-Trillo I."/>
            <person name="Lander E."/>
            <person name="Nusbaum C."/>
        </authorList>
    </citation>
    <scope>NUCLEOTIDE SEQUENCE [LARGE SCALE GENOMIC DNA]</scope>
    <source>
        <strain evidence="10 11">DAOM BR117</strain>
    </source>
</reference>
<dbReference type="GO" id="GO:0005737">
    <property type="term" value="C:cytoplasm"/>
    <property type="evidence" value="ECO:0007669"/>
    <property type="project" value="UniProtKB-SubCell"/>
</dbReference>
<dbReference type="GO" id="GO:1990304">
    <property type="term" value="C:MUB1-RAD6-UBR2 ubiquitin ligase complex"/>
    <property type="evidence" value="ECO:0007669"/>
    <property type="project" value="TreeGrafter"/>
</dbReference>
<dbReference type="OMA" id="DMGVHME"/>
<dbReference type="Gene3D" id="6.10.140.2220">
    <property type="match status" value="1"/>
</dbReference>
<dbReference type="VEuPathDB" id="FungiDB:SPPG_07189"/>
<feature type="compositionally biased region" description="Low complexity" evidence="8">
    <location>
        <begin position="217"/>
        <end position="235"/>
    </location>
</feature>
<keyword evidence="5 7" id="KW-0863">Zinc-finger</keyword>
<evidence type="ECO:0000256" key="6">
    <source>
        <dbReference type="ARBA" id="ARBA00022833"/>
    </source>
</evidence>
<organism evidence="10 11">
    <name type="scientific">Spizellomyces punctatus (strain DAOM BR117)</name>
    <dbReference type="NCBI Taxonomy" id="645134"/>
    <lineage>
        <taxon>Eukaryota</taxon>
        <taxon>Fungi</taxon>
        <taxon>Fungi incertae sedis</taxon>
        <taxon>Chytridiomycota</taxon>
        <taxon>Chytridiomycota incertae sedis</taxon>
        <taxon>Chytridiomycetes</taxon>
        <taxon>Spizellomycetales</taxon>
        <taxon>Spizellomycetaceae</taxon>
        <taxon>Spizellomyces</taxon>
    </lineage>
</organism>
<dbReference type="Proteomes" id="UP000053201">
    <property type="component" value="Unassembled WGS sequence"/>
</dbReference>
<dbReference type="GO" id="GO:0008270">
    <property type="term" value="F:zinc ion binding"/>
    <property type="evidence" value="ECO:0007669"/>
    <property type="project" value="UniProtKB-KW"/>
</dbReference>
<comment type="subcellular location">
    <subcellularLocation>
        <location evidence="1">Cytoplasm</location>
    </subcellularLocation>
</comment>
<dbReference type="PANTHER" id="PTHR47442">
    <property type="entry name" value="MYND-TYPE ZINC FINGER PROTEIN MUB1"/>
    <property type="match status" value="1"/>
</dbReference>
<gene>
    <name evidence="10" type="ORF">SPPG_07189</name>
</gene>
<dbReference type="Gene3D" id="1.25.10.10">
    <property type="entry name" value="Leucine-rich Repeat Variant"/>
    <property type="match status" value="1"/>
</dbReference>
<evidence type="ECO:0000256" key="4">
    <source>
        <dbReference type="ARBA" id="ARBA00022723"/>
    </source>
</evidence>
<evidence type="ECO:0000313" key="10">
    <source>
        <dbReference type="EMBL" id="KNC97727.1"/>
    </source>
</evidence>
<evidence type="ECO:0000256" key="5">
    <source>
        <dbReference type="ARBA" id="ARBA00022771"/>
    </source>
</evidence>
<dbReference type="EMBL" id="KQ257463">
    <property type="protein sequence ID" value="KNC97727.1"/>
    <property type="molecule type" value="Genomic_DNA"/>
</dbReference>
<dbReference type="InParanoid" id="A0A0L0H959"/>
<keyword evidence="11" id="KW-1185">Reference proteome</keyword>
<evidence type="ECO:0000256" key="8">
    <source>
        <dbReference type="SAM" id="MobiDB-lite"/>
    </source>
</evidence>
<keyword evidence="6" id="KW-0862">Zinc</keyword>
<dbReference type="GeneID" id="27690425"/>
<dbReference type="PANTHER" id="PTHR47442:SF1">
    <property type="entry name" value="MYND-TYPE ZINC FINGER PROTEIN MUB1"/>
    <property type="match status" value="1"/>
</dbReference>
<evidence type="ECO:0000256" key="7">
    <source>
        <dbReference type="PROSITE-ProRule" id="PRU00134"/>
    </source>
</evidence>
<evidence type="ECO:0000256" key="1">
    <source>
        <dbReference type="ARBA" id="ARBA00004496"/>
    </source>
</evidence>
<keyword evidence="4" id="KW-0479">Metal-binding</keyword>
<dbReference type="InterPro" id="IPR051664">
    <property type="entry name" value="MYND-type_zinc_finger"/>
</dbReference>
<dbReference type="InterPro" id="IPR011989">
    <property type="entry name" value="ARM-like"/>
</dbReference>
<proteinExistence type="inferred from homology"/>
<dbReference type="GO" id="GO:0006511">
    <property type="term" value="P:ubiquitin-dependent protein catabolic process"/>
    <property type="evidence" value="ECO:0007669"/>
    <property type="project" value="TreeGrafter"/>
</dbReference>
<dbReference type="PROSITE" id="PS50865">
    <property type="entry name" value="ZF_MYND_2"/>
    <property type="match status" value="1"/>
</dbReference>
<dbReference type="eggNOG" id="ENOG502QTM3">
    <property type="taxonomic scope" value="Eukaryota"/>
</dbReference>
<keyword evidence="3" id="KW-0963">Cytoplasm</keyword>